<dbReference type="Gene3D" id="3.40.640.10">
    <property type="entry name" value="Type I PLP-dependent aspartate aminotransferase-like (Major domain)"/>
    <property type="match status" value="1"/>
</dbReference>
<dbReference type="PANTHER" id="PTHR11986:SF79">
    <property type="entry name" value="ACETYLORNITHINE AMINOTRANSFERASE, MITOCHONDRIAL"/>
    <property type="match status" value="1"/>
</dbReference>
<evidence type="ECO:0000256" key="1">
    <source>
        <dbReference type="ARBA" id="ARBA00001933"/>
    </source>
</evidence>
<keyword evidence="2 6" id="KW-0032">Aminotransferase</keyword>
<dbReference type="PROSITE" id="PS00600">
    <property type="entry name" value="AA_TRANSFER_CLASS_3"/>
    <property type="match status" value="1"/>
</dbReference>
<reference evidence="6 7" key="1">
    <citation type="submission" date="2016-10" db="EMBL/GenBank/DDBJ databases">
        <authorList>
            <person name="de Groot N.N."/>
        </authorList>
    </citation>
    <scope>NUCLEOTIDE SEQUENCE [LARGE SCALE GENOMIC DNA]</scope>
    <source>
        <strain evidence="6 7">DSM 18978</strain>
    </source>
</reference>
<dbReference type="RefSeq" id="WP_091539952.1">
    <property type="nucleotide sequence ID" value="NZ_FMUS01000003.1"/>
</dbReference>
<dbReference type="GO" id="GO:0008483">
    <property type="term" value="F:transaminase activity"/>
    <property type="evidence" value="ECO:0007669"/>
    <property type="project" value="UniProtKB-KW"/>
</dbReference>
<dbReference type="Proteomes" id="UP000198636">
    <property type="component" value="Unassembled WGS sequence"/>
</dbReference>
<dbReference type="InterPro" id="IPR015421">
    <property type="entry name" value="PyrdxlP-dep_Trfase_major"/>
</dbReference>
<dbReference type="InterPro" id="IPR015422">
    <property type="entry name" value="PyrdxlP-dep_Trfase_small"/>
</dbReference>
<dbReference type="AlphaFoldDB" id="A0A1G5CJ39"/>
<dbReference type="InterPro" id="IPR015424">
    <property type="entry name" value="PyrdxlP-dep_Trfase"/>
</dbReference>
<evidence type="ECO:0000256" key="5">
    <source>
        <dbReference type="RuleBase" id="RU003560"/>
    </source>
</evidence>
<protein>
    <submittedName>
        <fullName evidence="6">Acetylornithine aminotransferase</fullName>
    </submittedName>
</protein>
<dbReference type="PANTHER" id="PTHR11986">
    <property type="entry name" value="AMINOTRANSFERASE CLASS III"/>
    <property type="match status" value="1"/>
</dbReference>
<dbReference type="NCBIfam" id="NF002325">
    <property type="entry name" value="PRK01278.1"/>
    <property type="match status" value="1"/>
</dbReference>
<dbReference type="Pfam" id="PF00202">
    <property type="entry name" value="Aminotran_3"/>
    <property type="match status" value="1"/>
</dbReference>
<proteinExistence type="inferred from homology"/>
<keyword evidence="4 5" id="KW-0663">Pyridoxal phosphate</keyword>
<dbReference type="InterPro" id="IPR005814">
    <property type="entry name" value="Aminotrans_3"/>
</dbReference>
<organism evidence="6 7">
    <name type="scientific">Alkaliphilus peptidifermentans DSM 18978</name>
    <dbReference type="NCBI Taxonomy" id="1120976"/>
    <lineage>
        <taxon>Bacteria</taxon>
        <taxon>Bacillati</taxon>
        <taxon>Bacillota</taxon>
        <taxon>Clostridia</taxon>
        <taxon>Peptostreptococcales</taxon>
        <taxon>Natronincolaceae</taxon>
        <taxon>Alkaliphilus</taxon>
    </lineage>
</organism>
<evidence type="ECO:0000256" key="3">
    <source>
        <dbReference type="ARBA" id="ARBA00022679"/>
    </source>
</evidence>
<dbReference type="OrthoDB" id="9801052at2"/>
<dbReference type="SUPFAM" id="SSF53383">
    <property type="entry name" value="PLP-dependent transferases"/>
    <property type="match status" value="1"/>
</dbReference>
<accession>A0A1G5CJ39</accession>
<evidence type="ECO:0000256" key="2">
    <source>
        <dbReference type="ARBA" id="ARBA00022576"/>
    </source>
</evidence>
<dbReference type="CDD" id="cd00610">
    <property type="entry name" value="OAT_like"/>
    <property type="match status" value="1"/>
</dbReference>
<evidence type="ECO:0000313" key="7">
    <source>
        <dbReference type="Proteomes" id="UP000198636"/>
    </source>
</evidence>
<dbReference type="GO" id="GO:0042802">
    <property type="term" value="F:identical protein binding"/>
    <property type="evidence" value="ECO:0007669"/>
    <property type="project" value="TreeGrafter"/>
</dbReference>
<evidence type="ECO:0000256" key="4">
    <source>
        <dbReference type="ARBA" id="ARBA00022898"/>
    </source>
</evidence>
<dbReference type="PIRSF" id="PIRSF000521">
    <property type="entry name" value="Transaminase_4ab_Lys_Orn"/>
    <property type="match status" value="1"/>
</dbReference>
<dbReference type="EMBL" id="FMUS01000003">
    <property type="protein sequence ID" value="SCY02356.1"/>
    <property type="molecule type" value="Genomic_DNA"/>
</dbReference>
<sequence>MKEKWIQLDAEYLLPTYDRLPIVVEKAKGMYITDEDGQSYLDLFSGLAVNILGHCHPLLVEELEKQSQQFSHISNFLYNKPAILLAETLVQNSFAGKIFFANSGAESTEAAIKYIHKYGKDKGKNGIIVFKNSFHGRTSGAMKLTRMASVQQDFSTIDEAVYELDEQDIEKLKDIILNQKPAAFLFEPISGSGGIEVITKEFMEAAEALCKEHGVLYCVDEIQTGMGRTGKLFAYQHTSVKPDILLFAKGVGGGLPLGGILVANEISHYFKVGDHGTTFAPNPVSASLGLKTIEILQNGLINEVPGKELYLINKLKEVKEQFPQYIGEIRGKGFMLGVVINGNANQLRLQFMERNILVNITNGNILRLLPPLIINYDEIDTFVNYLIEILTEWKGH</sequence>
<gene>
    <name evidence="6" type="ORF">SAMN03080606_00677</name>
</gene>
<dbReference type="Gene3D" id="3.90.1150.10">
    <property type="entry name" value="Aspartate Aminotransferase, domain 1"/>
    <property type="match status" value="1"/>
</dbReference>
<dbReference type="InterPro" id="IPR050103">
    <property type="entry name" value="Class-III_PLP-dep_AT"/>
</dbReference>
<comment type="cofactor">
    <cofactor evidence="1">
        <name>pyridoxal 5'-phosphate</name>
        <dbReference type="ChEBI" id="CHEBI:597326"/>
    </cofactor>
</comment>
<dbReference type="GO" id="GO:0030170">
    <property type="term" value="F:pyridoxal phosphate binding"/>
    <property type="evidence" value="ECO:0007669"/>
    <property type="project" value="InterPro"/>
</dbReference>
<comment type="similarity">
    <text evidence="5">Belongs to the class-III pyridoxal-phosphate-dependent aminotransferase family.</text>
</comment>
<keyword evidence="3 6" id="KW-0808">Transferase</keyword>
<dbReference type="FunFam" id="3.40.640.10:FF:000004">
    <property type="entry name" value="Acetylornithine aminotransferase"/>
    <property type="match status" value="1"/>
</dbReference>
<name>A0A1G5CJ39_9FIRM</name>
<dbReference type="InterPro" id="IPR049704">
    <property type="entry name" value="Aminotrans_3_PPA_site"/>
</dbReference>
<dbReference type="STRING" id="1120976.SAMN03080606_00677"/>
<evidence type="ECO:0000313" key="6">
    <source>
        <dbReference type="EMBL" id="SCY02356.1"/>
    </source>
</evidence>
<keyword evidence="7" id="KW-1185">Reference proteome</keyword>